<dbReference type="PANTHER" id="PTHR40255:SF1">
    <property type="entry name" value="PROTOPORPHYRINOGEN IX OXIDASE"/>
    <property type="match status" value="1"/>
</dbReference>
<evidence type="ECO:0000256" key="2">
    <source>
        <dbReference type="ARBA" id="ARBA00005073"/>
    </source>
</evidence>
<organism evidence="16 17">
    <name type="scientific">Caulobacter vibrioides (strain NA1000 / CB15N)</name>
    <name type="common">Caulobacter crescentus</name>
    <dbReference type="NCBI Taxonomy" id="565050"/>
    <lineage>
        <taxon>Bacteria</taxon>
        <taxon>Pseudomonadati</taxon>
        <taxon>Pseudomonadota</taxon>
        <taxon>Alphaproteobacteria</taxon>
        <taxon>Caulobacterales</taxon>
        <taxon>Caulobacteraceae</taxon>
        <taxon>Caulobacter</taxon>
    </lineage>
</organism>
<keyword evidence="9 14" id="KW-1133">Transmembrane helix</keyword>
<dbReference type="GO" id="GO:0070818">
    <property type="term" value="F:protoporphyrinogen oxidase activity"/>
    <property type="evidence" value="ECO:0007669"/>
    <property type="project" value="UniProtKB-UniRule"/>
</dbReference>
<evidence type="ECO:0000313" key="17">
    <source>
        <dbReference type="Proteomes" id="UP000001364"/>
    </source>
</evidence>
<gene>
    <name evidence="16" type="ordered locus">CCNA_03877</name>
</gene>
<keyword evidence="5 14" id="KW-1003">Cell membrane</keyword>
<dbReference type="UniPathway" id="UPA00251">
    <property type="reaction ID" value="UER00324"/>
</dbReference>
<dbReference type="RefSeq" id="YP_002519250.1">
    <property type="nucleotide sequence ID" value="NC_011916.1"/>
</dbReference>
<feature type="binding site" description="axial binding residue" evidence="14">
    <location>
        <position position="113"/>
    </location>
    <ligand>
        <name>heme</name>
        <dbReference type="ChEBI" id="CHEBI:30413"/>
    </ligand>
    <ligandPart>
        <name>Fe</name>
        <dbReference type="ChEBI" id="CHEBI:18248"/>
    </ligandPart>
</feature>
<comment type="catalytic activity">
    <reaction evidence="13 14 15">
        <text>protoporphyrinogen IX + 3 A = protoporphyrin IX + 3 AH2</text>
        <dbReference type="Rhea" id="RHEA:62000"/>
        <dbReference type="ChEBI" id="CHEBI:13193"/>
        <dbReference type="ChEBI" id="CHEBI:17499"/>
        <dbReference type="ChEBI" id="CHEBI:57306"/>
        <dbReference type="ChEBI" id="CHEBI:57307"/>
    </reaction>
</comment>
<keyword evidence="11 14" id="KW-0408">Iron</keyword>
<evidence type="ECO:0000256" key="6">
    <source>
        <dbReference type="ARBA" id="ARBA00022617"/>
    </source>
</evidence>
<keyword evidence="17" id="KW-1185">Reference proteome</keyword>
<dbReference type="GeneID" id="7332725"/>
<evidence type="ECO:0000313" key="16">
    <source>
        <dbReference type="EMBL" id="ACL97342.1"/>
    </source>
</evidence>
<feature type="transmembrane region" description="Helical" evidence="14">
    <location>
        <begin position="31"/>
        <end position="52"/>
    </location>
</feature>
<comment type="pathway">
    <text evidence="2 14 15">Porphyrin-containing compound metabolism; protoporphyrin-IX biosynthesis; protoporphyrin-IX from protoporphyrinogen-IX: step 1/1.</text>
</comment>
<dbReference type="PIRSF" id="PIRSF004638">
    <property type="entry name" value="UCP004638"/>
    <property type="match status" value="1"/>
</dbReference>
<evidence type="ECO:0000256" key="8">
    <source>
        <dbReference type="ARBA" id="ARBA00022723"/>
    </source>
</evidence>
<dbReference type="RefSeq" id="WP_015923361.1">
    <property type="nucleotide sequence ID" value="NC_011916.1"/>
</dbReference>
<accession>A0A0H3CCQ1</accession>
<proteinExistence type="inferred from homology"/>
<feature type="transmembrane region" description="Helical" evidence="14">
    <location>
        <begin position="106"/>
        <end position="127"/>
    </location>
</feature>
<keyword evidence="7 14" id="KW-0812">Transmembrane</keyword>
<dbReference type="PhylomeDB" id="A0A0H3CCQ1"/>
<dbReference type="Proteomes" id="UP000001364">
    <property type="component" value="Chromosome"/>
</dbReference>
<keyword evidence="6 14" id="KW-0349">Heme</keyword>
<evidence type="ECO:0000256" key="3">
    <source>
        <dbReference type="ARBA" id="ARBA00006501"/>
    </source>
</evidence>
<evidence type="ECO:0000256" key="15">
    <source>
        <dbReference type="PIRNR" id="PIRNR004638"/>
    </source>
</evidence>
<sequence>MWRRLVQVPVPRRSLRVMDFLVAHFNLLRGLHILAVIAFMAGMLYLPRLFVYHTKATPGSQMDETFKVMERRLLRGIINPASIATAVFGLGLILADAQIRGWDFLLQPWMIAKLVALVGLYGFHGFLSASRKKFERGENVRSEKFWRMVNEIPFVLAIVIVMSVTTKYLNH</sequence>
<evidence type="ECO:0000256" key="1">
    <source>
        <dbReference type="ARBA" id="ARBA00004651"/>
    </source>
</evidence>
<dbReference type="GO" id="GO:0006782">
    <property type="term" value="P:protoporphyrinogen IX biosynthetic process"/>
    <property type="evidence" value="ECO:0007669"/>
    <property type="project" value="UniProtKB-UniRule"/>
</dbReference>
<dbReference type="EC" id="1.3.99.-" evidence="14 15"/>
<comment type="subunit">
    <text evidence="14">Homodimer.</text>
</comment>
<comment type="subcellular location">
    <subcellularLocation>
        <location evidence="1 14">Cell membrane</location>
        <topology evidence="1 14">Multi-pass membrane protein</topology>
    </subcellularLocation>
</comment>
<evidence type="ECO:0000256" key="9">
    <source>
        <dbReference type="ARBA" id="ARBA00022989"/>
    </source>
</evidence>
<keyword evidence="10 14" id="KW-0560">Oxidoreductase</keyword>
<evidence type="ECO:0000256" key="7">
    <source>
        <dbReference type="ARBA" id="ARBA00022692"/>
    </source>
</evidence>
<dbReference type="GO" id="GO:0005886">
    <property type="term" value="C:plasma membrane"/>
    <property type="evidence" value="ECO:0007669"/>
    <property type="project" value="UniProtKB-SubCell"/>
</dbReference>
<evidence type="ECO:0000256" key="14">
    <source>
        <dbReference type="HAMAP-Rule" id="MF_02239"/>
    </source>
</evidence>
<dbReference type="Pfam" id="PF03653">
    <property type="entry name" value="UPF0093"/>
    <property type="match status" value="1"/>
</dbReference>
<feature type="transmembrane region" description="Helical" evidence="14">
    <location>
        <begin position="73"/>
        <end position="94"/>
    </location>
</feature>
<dbReference type="AlphaFoldDB" id="A0A0H3CCQ1"/>
<name>A0A0H3CCQ1_CAUVN</name>
<comment type="function">
    <text evidence="14 15">Catalyzes the oxidation of protoporphyrinogen IX to protoporphyrin IX.</text>
</comment>
<dbReference type="EMBL" id="CP001340">
    <property type="protein sequence ID" value="ACL97342.1"/>
    <property type="molecule type" value="Genomic_DNA"/>
</dbReference>
<evidence type="ECO:0000256" key="4">
    <source>
        <dbReference type="ARBA" id="ARBA00017504"/>
    </source>
</evidence>
<dbReference type="InterPro" id="IPR005265">
    <property type="entry name" value="HemJ-like"/>
</dbReference>
<evidence type="ECO:0000256" key="13">
    <source>
        <dbReference type="ARBA" id="ARBA00048390"/>
    </source>
</evidence>
<evidence type="ECO:0000256" key="11">
    <source>
        <dbReference type="ARBA" id="ARBA00023004"/>
    </source>
</evidence>
<dbReference type="GO" id="GO:0046872">
    <property type="term" value="F:metal ion binding"/>
    <property type="evidence" value="ECO:0007669"/>
    <property type="project" value="UniProtKB-UniRule"/>
</dbReference>
<dbReference type="PATRIC" id="fig|565050.3.peg.3782"/>
<keyword evidence="12 14" id="KW-0472">Membrane</keyword>
<reference evidence="16 17" key="1">
    <citation type="journal article" date="2010" name="J. Bacteriol.">
        <title>The genetic basis of laboratory adaptation in Caulobacter crescentus.</title>
        <authorList>
            <person name="Marks M.E."/>
            <person name="Castro-Rojas C.M."/>
            <person name="Teiling C."/>
            <person name="Du L."/>
            <person name="Kapatral V."/>
            <person name="Walunas T.L."/>
            <person name="Crosson S."/>
        </authorList>
    </citation>
    <scope>NUCLEOTIDE SEQUENCE [LARGE SCALE GENOMIC DNA]</scope>
    <source>
        <strain evidence="17">NA1000 / CB15N</strain>
    </source>
</reference>
<evidence type="ECO:0000256" key="5">
    <source>
        <dbReference type="ARBA" id="ARBA00022475"/>
    </source>
</evidence>
<dbReference type="PANTHER" id="PTHR40255">
    <property type="entry name" value="UPF0093 MEMBRANE PROTEIN SLR1790"/>
    <property type="match status" value="1"/>
</dbReference>
<evidence type="ECO:0000256" key="12">
    <source>
        <dbReference type="ARBA" id="ARBA00023136"/>
    </source>
</evidence>
<dbReference type="HAMAP" id="MF_02239">
    <property type="entry name" value="HemJ"/>
    <property type="match status" value="1"/>
</dbReference>
<dbReference type="OrthoDB" id="9800824at2"/>
<keyword evidence="8 14" id="KW-0479">Metal-binding</keyword>
<comment type="cofactor">
    <cofactor evidence="14 15">
        <name>heme b</name>
        <dbReference type="ChEBI" id="CHEBI:60344"/>
    </cofactor>
    <text evidence="14 15">Binds 1 heme b (iron(II)-protoporphyrin IX) group per subunit.</text>
</comment>
<dbReference type="KEGG" id="ccs:CCNA_03877"/>
<evidence type="ECO:0000256" key="10">
    <source>
        <dbReference type="ARBA" id="ARBA00023002"/>
    </source>
</evidence>
<feature type="binding site" description="axial binding residue" evidence="14">
    <location>
        <position position="32"/>
    </location>
    <ligand>
        <name>heme</name>
        <dbReference type="ChEBI" id="CHEBI:30413"/>
    </ligand>
    <ligandPart>
        <name>Fe</name>
        <dbReference type="ChEBI" id="CHEBI:18248"/>
    </ligandPart>
</feature>
<comment type="similarity">
    <text evidence="3 14 15">Belongs to the HemJ family.</text>
</comment>
<protein>
    <recommendedName>
        <fullName evidence="4 14">Protoporphyrinogen IX oxidase</fullName>
        <shortName evidence="14">PPO</shortName>
        <ecNumber evidence="14 15">1.3.99.-</ecNumber>
    </recommendedName>
</protein>
<dbReference type="HOGENOM" id="CLU_125006_1_0_5"/>
<feature type="transmembrane region" description="Helical" evidence="14">
    <location>
        <begin position="148"/>
        <end position="169"/>
    </location>
</feature>